<accession>A0ACC1M3S1</accession>
<gene>
    <name evidence="1" type="ORF">IWW38_002962</name>
</gene>
<comment type="caution">
    <text evidence="1">The sequence shown here is derived from an EMBL/GenBank/DDBJ whole genome shotgun (WGS) entry which is preliminary data.</text>
</comment>
<proteinExistence type="predicted"/>
<keyword evidence="2" id="KW-1185">Reference proteome</keyword>
<sequence>MVDISTAMDKFLKCVRSLAPNARIVTASQYSPYRTRSKLSRNYGHAMALLPAILAERTSHVVVDRVDLSPPQLEKLVPGTLRSISISGYKGRQCHVELIQRHAPWVERLELVNFTVHSITKLTWGNTTTTTRLYPRLKKLRIASVVGFRKTKMRQPTIDPFPALQVFDCQTIFPFTSPVVLDGGQSHLRVLKLRMDVDLFGMMERNGLLRKSAFQQLEVISLGWVERTSVGRQEFSERMLLKSFEIGVHTQVVYANKLSIPNFDTVLPQVHFASTLRVLDFKEAALTAVQAVTLLSGFPRLRDAKLSLCETRGVRPKRMPTAEEVAQFHKQFIDCQSSVAFLDIHKTDYANSRRAGEYIVMVADVLPSVVCVRICCSTNTRSSRVRRGVKYALQRNIYKNKRVHDIHFVDED</sequence>
<protein>
    <submittedName>
        <fullName evidence="1">Uncharacterized protein</fullName>
    </submittedName>
</protein>
<reference evidence="1" key="1">
    <citation type="submission" date="2022-07" db="EMBL/GenBank/DDBJ databases">
        <title>Phylogenomic reconstructions and comparative analyses of Kickxellomycotina fungi.</title>
        <authorList>
            <person name="Reynolds N.K."/>
            <person name="Stajich J.E."/>
            <person name="Barry K."/>
            <person name="Grigoriev I.V."/>
            <person name="Crous P."/>
            <person name="Smith M.E."/>
        </authorList>
    </citation>
    <scope>NUCLEOTIDE SEQUENCE</scope>
    <source>
        <strain evidence="1">CBS 190363</strain>
    </source>
</reference>
<dbReference type="EMBL" id="JANBVB010000595">
    <property type="protein sequence ID" value="KAJ2893146.1"/>
    <property type="molecule type" value="Genomic_DNA"/>
</dbReference>
<name>A0ACC1M3S1_9FUNG</name>
<evidence type="ECO:0000313" key="2">
    <source>
        <dbReference type="Proteomes" id="UP001139981"/>
    </source>
</evidence>
<evidence type="ECO:0000313" key="1">
    <source>
        <dbReference type="EMBL" id="KAJ2893146.1"/>
    </source>
</evidence>
<dbReference type="Proteomes" id="UP001139981">
    <property type="component" value="Unassembled WGS sequence"/>
</dbReference>
<organism evidence="1 2">
    <name type="scientific">Coemansia aciculifera</name>
    <dbReference type="NCBI Taxonomy" id="417176"/>
    <lineage>
        <taxon>Eukaryota</taxon>
        <taxon>Fungi</taxon>
        <taxon>Fungi incertae sedis</taxon>
        <taxon>Zoopagomycota</taxon>
        <taxon>Kickxellomycotina</taxon>
        <taxon>Kickxellomycetes</taxon>
        <taxon>Kickxellales</taxon>
        <taxon>Kickxellaceae</taxon>
        <taxon>Coemansia</taxon>
    </lineage>
</organism>